<dbReference type="Proteomes" id="UP000682733">
    <property type="component" value="Unassembled WGS sequence"/>
</dbReference>
<proteinExistence type="predicted"/>
<evidence type="ECO:0000313" key="3">
    <source>
        <dbReference type="Proteomes" id="UP000682733"/>
    </source>
</evidence>
<reference evidence="2" key="1">
    <citation type="submission" date="2021-02" db="EMBL/GenBank/DDBJ databases">
        <authorList>
            <person name="Nowell W R."/>
        </authorList>
    </citation>
    <scope>NUCLEOTIDE SEQUENCE</scope>
</reference>
<accession>A0A8S2W294</accession>
<comment type="caution">
    <text evidence="2">The sequence shown here is derived from an EMBL/GenBank/DDBJ whole genome shotgun (WGS) entry which is preliminary data.</text>
</comment>
<sequence>WYAVGGKQTIVAIKSEAAKFSKNRCVNVRIRRHLIITNMTNIFPIIPIRNVMA</sequence>
<protein>
    <submittedName>
        <fullName evidence="2">Uncharacterized protein</fullName>
    </submittedName>
</protein>
<dbReference type="AlphaFoldDB" id="A0A8S2W294"/>
<dbReference type="Proteomes" id="UP000677228">
    <property type="component" value="Unassembled WGS sequence"/>
</dbReference>
<name>A0A8S2W294_9BILA</name>
<evidence type="ECO:0000313" key="2">
    <source>
        <dbReference type="EMBL" id="CAF4420742.1"/>
    </source>
</evidence>
<dbReference type="EMBL" id="CAJNOK010052444">
    <property type="protein sequence ID" value="CAF1608304.1"/>
    <property type="molecule type" value="Genomic_DNA"/>
</dbReference>
<dbReference type="EMBL" id="CAJOBA010076554">
    <property type="protein sequence ID" value="CAF4420742.1"/>
    <property type="molecule type" value="Genomic_DNA"/>
</dbReference>
<feature type="non-terminal residue" evidence="2">
    <location>
        <position position="1"/>
    </location>
</feature>
<gene>
    <name evidence="1" type="ORF">OVA965_LOCUS42507</name>
    <name evidence="2" type="ORF">TMI583_LOCUS44440</name>
</gene>
<evidence type="ECO:0000313" key="1">
    <source>
        <dbReference type="EMBL" id="CAF1608304.1"/>
    </source>
</evidence>
<organism evidence="2 3">
    <name type="scientific">Didymodactylos carnosus</name>
    <dbReference type="NCBI Taxonomy" id="1234261"/>
    <lineage>
        <taxon>Eukaryota</taxon>
        <taxon>Metazoa</taxon>
        <taxon>Spiralia</taxon>
        <taxon>Gnathifera</taxon>
        <taxon>Rotifera</taxon>
        <taxon>Eurotatoria</taxon>
        <taxon>Bdelloidea</taxon>
        <taxon>Philodinida</taxon>
        <taxon>Philodinidae</taxon>
        <taxon>Didymodactylos</taxon>
    </lineage>
</organism>